<organism evidence="1 2">
    <name type="scientific">Mycena pura</name>
    <dbReference type="NCBI Taxonomy" id="153505"/>
    <lineage>
        <taxon>Eukaryota</taxon>
        <taxon>Fungi</taxon>
        <taxon>Dikarya</taxon>
        <taxon>Basidiomycota</taxon>
        <taxon>Agaricomycotina</taxon>
        <taxon>Agaricomycetes</taxon>
        <taxon>Agaricomycetidae</taxon>
        <taxon>Agaricales</taxon>
        <taxon>Marasmiineae</taxon>
        <taxon>Mycenaceae</taxon>
        <taxon>Mycena</taxon>
    </lineage>
</organism>
<keyword evidence="2" id="KW-1185">Reference proteome</keyword>
<proteinExistence type="predicted"/>
<evidence type="ECO:0000313" key="2">
    <source>
        <dbReference type="Proteomes" id="UP001219525"/>
    </source>
</evidence>
<evidence type="ECO:0000313" key="1">
    <source>
        <dbReference type="EMBL" id="KAJ7197573.1"/>
    </source>
</evidence>
<gene>
    <name evidence="1" type="ORF">GGX14DRAFT_667730</name>
</gene>
<sequence length="266" mass="28447">MGSSPYVGSRHLFEVWDLDDPNTPMLTANSPLPIHPRLSSMLRSSMTGWNLTKATELDKYLAIGKATALEALQGALPPAELQAMISSAMGKPKESCPCSLPTGTLYCPSAMKMGLLESASAPANSTEDVKPPLYSSISPRAKTWGSVTAHKCSRKQKSISTYSATDRGELSHAIGPDMMKPMTEIGSTLCADVRISQGPLSGLMAWRFIVQHNGSNISGASTYAAVVVNFILNMGSQKTYVDVLAELSYNLKFIIRSLVIMSSGAP</sequence>
<accession>A0AAD6UYP2</accession>
<comment type="caution">
    <text evidence="1">The sequence shown here is derived from an EMBL/GenBank/DDBJ whole genome shotgun (WGS) entry which is preliminary data.</text>
</comment>
<dbReference type="AlphaFoldDB" id="A0AAD6UYP2"/>
<dbReference type="EMBL" id="JARJCW010000077">
    <property type="protein sequence ID" value="KAJ7197573.1"/>
    <property type="molecule type" value="Genomic_DNA"/>
</dbReference>
<name>A0AAD6UYP2_9AGAR</name>
<dbReference type="Proteomes" id="UP001219525">
    <property type="component" value="Unassembled WGS sequence"/>
</dbReference>
<reference evidence="1" key="1">
    <citation type="submission" date="2023-03" db="EMBL/GenBank/DDBJ databases">
        <title>Massive genome expansion in bonnet fungi (Mycena s.s.) driven by repeated elements and novel gene families across ecological guilds.</title>
        <authorList>
            <consortium name="Lawrence Berkeley National Laboratory"/>
            <person name="Harder C.B."/>
            <person name="Miyauchi S."/>
            <person name="Viragh M."/>
            <person name="Kuo A."/>
            <person name="Thoen E."/>
            <person name="Andreopoulos B."/>
            <person name="Lu D."/>
            <person name="Skrede I."/>
            <person name="Drula E."/>
            <person name="Henrissat B."/>
            <person name="Morin E."/>
            <person name="Kohler A."/>
            <person name="Barry K."/>
            <person name="LaButti K."/>
            <person name="Morin E."/>
            <person name="Salamov A."/>
            <person name="Lipzen A."/>
            <person name="Mereny Z."/>
            <person name="Hegedus B."/>
            <person name="Baldrian P."/>
            <person name="Stursova M."/>
            <person name="Weitz H."/>
            <person name="Taylor A."/>
            <person name="Grigoriev I.V."/>
            <person name="Nagy L.G."/>
            <person name="Martin F."/>
            <person name="Kauserud H."/>
        </authorList>
    </citation>
    <scope>NUCLEOTIDE SEQUENCE</scope>
    <source>
        <strain evidence="1">9144</strain>
    </source>
</reference>
<protein>
    <submittedName>
        <fullName evidence="1">Uncharacterized protein</fullName>
    </submittedName>
</protein>